<gene>
    <name evidence="4" type="ORF">JX265_009644</name>
</gene>
<dbReference type="InterPro" id="IPR036282">
    <property type="entry name" value="Glutathione-S-Trfase_C_sf"/>
</dbReference>
<dbReference type="InterPro" id="IPR010987">
    <property type="entry name" value="Glutathione-S-Trfase_C-like"/>
</dbReference>
<dbReference type="Proteomes" id="UP000829685">
    <property type="component" value="Unassembled WGS sequence"/>
</dbReference>
<dbReference type="Pfam" id="PF13410">
    <property type="entry name" value="GST_C_2"/>
    <property type="match status" value="1"/>
</dbReference>
<comment type="similarity">
    <text evidence="1">Belongs to the GST superfamily.</text>
</comment>
<sequence length="263" mass="30109">MAEEQKPKVKLYWLEQSRAQSILWLLEEFKIDYELELFHRNKETRLAPPELTKIHPLGKSPVISVTPVGSDKPIVIAETGFIAQYLSEHFGQGTTLLPKRWKDGQEGKVGGETDEWMRWMYFLHYNEGSLMPTFILAMILGMMKSPKVPFFIRPITSLVVNNVMNSFVIPNVKKHLGFLESQLETSPGDYLCGKNLTAADITISFALIAFQGQFGQFGTWDTPPDKLYPKLWAWISRMDAEPGFKKSSEAIKQIDDSYKVKWT</sequence>
<evidence type="ECO:0000313" key="5">
    <source>
        <dbReference type="Proteomes" id="UP000829685"/>
    </source>
</evidence>
<keyword evidence="5" id="KW-1185">Reference proteome</keyword>
<dbReference type="SUPFAM" id="SSF47616">
    <property type="entry name" value="GST C-terminal domain-like"/>
    <property type="match status" value="1"/>
</dbReference>
<accession>A0A9P9WFK2</accession>
<reference evidence="4" key="1">
    <citation type="submission" date="2021-03" db="EMBL/GenBank/DDBJ databases">
        <title>Revisited historic fungal species revealed as producer of novel bioactive compounds through whole genome sequencing and comparative genomics.</title>
        <authorList>
            <person name="Vignolle G.A."/>
            <person name="Hochenegger N."/>
            <person name="Mach R.L."/>
            <person name="Mach-Aigner A.R."/>
            <person name="Javad Rahimi M."/>
            <person name="Salim K.A."/>
            <person name="Chan C.M."/>
            <person name="Lim L.B.L."/>
            <person name="Cai F."/>
            <person name="Druzhinina I.S."/>
            <person name="U'Ren J.M."/>
            <person name="Derntl C."/>
        </authorList>
    </citation>
    <scope>NUCLEOTIDE SEQUENCE</scope>
    <source>
        <strain evidence="4">TUCIM 5799</strain>
    </source>
</reference>
<comment type="caution">
    <text evidence="4">The sequence shown here is derived from an EMBL/GenBank/DDBJ whole genome shotgun (WGS) entry which is preliminary data.</text>
</comment>
<dbReference type="PROSITE" id="PS50404">
    <property type="entry name" value="GST_NTER"/>
    <property type="match status" value="1"/>
</dbReference>
<proteinExistence type="inferred from homology"/>
<dbReference type="SUPFAM" id="SSF52833">
    <property type="entry name" value="Thioredoxin-like"/>
    <property type="match status" value="1"/>
</dbReference>
<dbReference type="EMBL" id="JAFIMR010000030">
    <property type="protein sequence ID" value="KAI1861025.1"/>
    <property type="molecule type" value="Genomic_DNA"/>
</dbReference>
<evidence type="ECO:0008006" key="6">
    <source>
        <dbReference type="Google" id="ProtNLM"/>
    </source>
</evidence>
<name>A0A9P9WFK2_9PEZI</name>
<dbReference type="InterPro" id="IPR040079">
    <property type="entry name" value="Glutathione_S-Trfase"/>
</dbReference>
<feature type="domain" description="GST C-terminal" evidence="3">
    <location>
        <begin position="106"/>
        <end position="258"/>
    </location>
</feature>
<evidence type="ECO:0000259" key="2">
    <source>
        <dbReference type="PROSITE" id="PS50404"/>
    </source>
</evidence>
<dbReference type="Pfam" id="PF02798">
    <property type="entry name" value="GST_N"/>
    <property type="match status" value="1"/>
</dbReference>
<dbReference type="CDD" id="cd03046">
    <property type="entry name" value="GST_N_GTT1_like"/>
    <property type="match status" value="1"/>
</dbReference>
<dbReference type="AlphaFoldDB" id="A0A9P9WFK2"/>
<evidence type="ECO:0000313" key="4">
    <source>
        <dbReference type="EMBL" id="KAI1861025.1"/>
    </source>
</evidence>
<dbReference type="SFLD" id="SFLDG00358">
    <property type="entry name" value="Main_(cytGST)"/>
    <property type="match status" value="1"/>
</dbReference>
<evidence type="ECO:0000259" key="3">
    <source>
        <dbReference type="PROSITE" id="PS50405"/>
    </source>
</evidence>
<dbReference type="Gene3D" id="3.40.30.10">
    <property type="entry name" value="Glutaredoxin"/>
    <property type="match status" value="1"/>
</dbReference>
<dbReference type="PROSITE" id="PS50405">
    <property type="entry name" value="GST_CTER"/>
    <property type="match status" value="1"/>
</dbReference>
<dbReference type="PANTHER" id="PTHR44051">
    <property type="entry name" value="GLUTATHIONE S-TRANSFERASE-RELATED"/>
    <property type="match status" value="1"/>
</dbReference>
<dbReference type="InterPro" id="IPR004045">
    <property type="entry name" value="Glutathione_S-Trfase_N"/>
</dbReference>
<organism evidence="4 5">
    <name type="scientific">Neoarthrinium moseri</name>
    <dbReference type="NCBI Taxonomy" id="1658444"/>
    <lineage>
        <taxon>Eukaryota</taxon>
        <taxon>Fungi</taxon>
        <taxon>Dikarya</taxon>
        <taxon>Ascomycota</taxon>
        <taxon>Pezizomycotina</taxon>
        <taxon>Sordariomycetes</taxon>
        <taxon>Xylariomycetidae</taxon>
        <taxon>Amphisphaeriales</taxon>
        <taxon>Apiosporaceae</taxon>
        <taxon>Neoarthrinium</taxon>
    </lineage>
</organism>
<evidence type="ECO:0000256" key="1">
    <source>
        <dbReference type="ARBA" id="ARBA00007409"/>
    </source>
</evidence>
<dbReference type="PANTHER" id="PTHR44051:SF9">
    <property type="entry name" value="GLUTATHIONE S-TRANSFERASE 1"/>
    <property type="match status" value="1"/>
</dbReference>
<dbReference type="Gene3D" id="1.20.1050.10">
    <property type="match status" value="1"/>
</dbReference>
<dbReference type="SFLD" id="SFLDS00019">
    <property type="entry name" value="Glutathione_Transferase_(cytos"/>
    <property type="match status" value="1"/>
</dbReference>
<dbReference type="InterPro" id="IPR036249">
    <property type="entry name" value="Thioredoxin-like_sf"/>
</dbReference>
<protein>
    <recommendedName>
        <fullName evidence="6">Glutathione transferase</fullName>
    </recommendedName>
</protein>
<feature type="domain" description="GST N-terminal" evidence="2">
    <location>
        <begin position="6"/>
        <end position="94"/>
    </location>
</feature>